<dbReference type="Gene3D" id="2.20.25.80">
    <property type="entry name" value="WRKY domain"/>
    <property type="match status" value="1"/>
</dbReference>
<evidence type="ECO:0000256" key="4">
    <source>
        <dbReference type="ARBA" id="ARBA00023163"/>
    </source>
</evidence>
<feature type="domain" description="WRKY" evidence="7">
    <location>
        <begin position="234"/>
        <end position="300"/>
    </location>
</feature>
<evidence type="ECO:0000256" key="6">
    <source>
        <dbReference type="SAM" id="MobiDB-lite"/>
    </source>
</evidence>
<dbReference type="SUPFAM" id="SSF118290">
    <property type="entry name" value="WRKY DNA-binding domain"/>
    <property type="match status" value="1"/>
</dbReference>
<evidence type="ECO:0000313" key="9">
    <source>
        <dbReference type="RefSeq" id="XP_010498293.1"/>
    </source>
</evidence>
<evidence type="ECO:0000313" key="8">
    <source>
        <dbReference type="Proteomes" id="UP000694864"/>
    </source>
</evidence>
<dbReference type="InterPro" id="IPR044810">
    <property type="entry name" value="WRKY_plant"/>
</dbReference>
<dbReference type="SMART" id="SM00774">
    <property type="entry name" value="WRKY"/>
    <property type="match status" value="1"/>
</dbReference>
<feature type="compositionally biased region" description="Basic and acidic residues" evidence="6">
    <location>
        <begin position="132"/>
        <end position="143"/>
    </location>
</feature>
<feature type="compositionally biased region" description="Basic and acidic residues" evidence="6">
    <location>
        <begin position="178"/>
        <end position="187"/>
    </location>
</feature>
<name>A0ABM0YAW7_CAMSA</name>
<feature type="region of interest" description="Disordered" evidence="6">
    <location>
        <begin position="1"/>
        <end position="66"/>
    </location>
</feature>
<dbReference type="Pfam" id="PF03106">
    <property type="entry name" value="WRKY"/>
    <property type="match status" value="1"/>
</dbReference>
<comment type="subcellular location">
    <subcellularLocation>
        <location evidence="1">Nucleus</location>
    </subcellularLocation>
</comment>
<keyword evidence="5" id="KW-0539">Nucleus</keyword>
<feature type="compositionally biased region" description="Low complexity" evidence="6">
    <location>
        <begin position="464"/>
        <end position="473"/>
    </location>
</feature>
<accession>A0ABM0YAW7</accession>
<feature type="region of interest" description="Disordered" evidence="6">
    <location>
        <begin position="455"/>
        <end position="481"/>
    </location>
</feature>
<keyword evidence="8" id="KW-1185">Reference proteome</keyword>
<dbReference type="PROSITE" id="PS50811">
    <property type="entry name" value="WRKY"/>
    <property type="match status" value="1"/>
</dbReference>
<feature type="compositionally biased region" description="Polar residues" evidence="6">
    <location>
        <begin position="190"/>
        <end position="203"/>
    </location>
</feature>
<sequence length="542" mass="59696">MEKKDFLKSTGHGGEENQEVMRKLDSSHDDSHEEHEQIIRSKLDSTKVEMEEAKEENRRLKSSLSKIKKDFDILQTQYNQLMMQHEEPKKFSSKGHPQDKDRDKEKVNEREELVSLSLGRRSKSPVPSGSRMNKEENSKKIVEVGDEEKLDDYEKGSDHGLSVAFEYKDLSNPNAKFQTDHNKEKISLETGDTNKSTSENNFGFKNDEDDHDDQEELLPQNLVKKTRVSVRSRCETPTMNDGCQWRKYGQKIAKGNPCPRAYYRCTIAASCPVRKQVQRCSEDMSILISTYEGTHNHPLPMSATAMASATSAAASMLLSGASSSSSSVAAADLHGLNFSLSGNITPKSKSPFLQTSSSSPSSSGHPTITLDLTSSSSSQQPFISMLNRFNSPTGNVSRSNSYPSTNLNFSNNTNTLQNWSAGGGIHSSQYRAPYGNISTHQQLPYQSIIQTRTAGSSFDPFGRSSSSSSSSSSHPTQTNHDHIGIKNIMTHQVSSLPAETIKAITTDPSFQSALATALSSIIGGGDLKIDHKVTRNDAEKSP</sequence>
<evidence type="ECO:0000256" key="3">
    <source>
        <dbReference type="ARBA" id="ARBA00023125"/>
    </source>
</evidence>
<feature type="region of interest" description="Disordered" evidence="6">
    <location>
        <begin position="78"/>
        <end position="155"/>
    </location>
</feature>
<feature type="region of interest" description="Disordered" evidence="6">
    <location>
        <begin position="349"/>
        <end position="374"/>
    </location>
</feature>
<dbReference type="RefSeq" id="XP_010498293.1">
    <property type="nucleotide sequence ID" value="XM_010499991.1"/>
</dbReference>
<feature type="compositionally biased region" description="Basic and acidic residues" evidence="6">
    <location>
        <begin position="84"/>
        <end position="113"/>
    </location>
</feature>
<dbReference type="InterPro" id="IPR036576">
    <property type="entry name" value="WRKY_dom_sf"/>
</dbReference>
<evidence type="ECO:0000259" key="7">
    <source>
        <dbReference type="PROSITE" id="PS50811"/>
    </source>
</evidence>
<feature type="region of interest" description="Disordered" evidence="6">
    <location>
        <begin position="174"/>
        <end position="213"/>
    </location>
</feature>
<keyword evidence="3" id="KW-0238">DNA-binding</keyword>
<reference evidence="9" key="2">
    <citation type="submission" date="2025-08" db="UniProtKB">
        <authorList>
            <consortium name="RefSeq"/>
        </authorList>
    </citation>
    <scope>IDENTIFICATION</scope>
    <source>
        <tissue evidence="9">Leaf</tissue>
    </source>
</reference>
<keyword evidence="2" id="KW-0805">Transcription regulation</keyword>
<dbReference type="GeneID" id="104776003"/>
<dbReference type="Proteomes" id="UP000694864">
    <property type="component" value="Chromosome 3"/>
</dbReference>
<dbReference type="PANTHER" id="PTHR31429:SF86">
    <property type="entry name" value="WRKY TRANSCRIPTION FACTOR 61-RELATED"/>
    <property type="match status" value="1"/>
</dbReference>
<evidence type="ECO:0000256" key="1">
    <source>
        <dbReference type="ARBA" id="ARBA00004123"/>
    </source>
</evidence>
<gene>
    <name evidence="9" type="primary">LOC104776003</name>
</gene>
<dbReference type="InterPro" id="IPR003657">
    <property type="entry name" value="WRKY_dom"/>
</dbReference>
<dbReference type="PANTHER" id="PTHR31429">
    <property type="entry name" value="WRKY TRANSCRIPTION FACTOR 36-RELATED"/>
    <property type="match status" value="1"/>
</dbReference>
<feature type="compositionally biased region" description="Polar residues" evidence="6">
    <location>
        <begin position="364"/>
        <end position="373"/>
    </location>
</feature>
<keyword evidence="4" id="KW-0804">Transcription</keyword>
<reference evidence="8" key="1">
    <citation type="journal article" date="2014" name="Nat. Commun.">
        <title>The emerging biofuel crop Camelina sativa retains a highly undifferentiated hexaploid genome structure.</title>
        <authorList>
            <person name="Kagale S."/>
            <person name="Koh C."/>
            <person name="Nixon J."/>
            <person name="Bollina V."/>
            <person name="Clarke W.E."/>
            <person name="Tuteja R."/>
            <person name="Spillane C."/>
            <person name="Robinson S.J."/>
            <person name="Links M.G."/>
            <person name="Clarke C."/>
            <person name="Higgins E.E."/>
            <person name="Huebert T."/>
            <person name="Sharpe A.G."/>
            <person name="Parkin I.A."/>
        </authorList>
    </citation>
    <scope>NUCLEOTIDE SEQUENCE [LARGE SCALE GENOMIC DNA]</scope>
    <source>
        <strain evidence="8">cv. DH55</strain>
    </source>
</reference>
<protein>
    <submittedName>
        <fullName evidence="9">Probable WRKY transcription factor 61</fullName>
    </submittedName>
</protein>
<organism evidence="8 9">
    <name type="scientific">Camelina sativa</name>
    <name type="common">False flax</name>
    <name type="synonym">Myagrum sativum</name>
    <dbReference type="NCBI Taxonomy" id="90675"/>
    <lineage>
        <taxon>Eukaryota</taxon>
        <taxon>Viridiplantae</taxon>
        <taxon>Streptophyta</taxon>
        <taxon>Embryophyta</taxon>
        <taxon>Tracheophyta</taxon>
        <taxon>Spermatophyta</taxon>
        <taxon>Magnoliopsida</taxon>
        <taxon>eudicotyledons</taxon>
        <taxon>Gunneridae</taxon>
        <taxon>Pentapetalae</taxon>
        <taxon>rosids</taxon>
        <taxon>malvids</taxon>
        <taxon>Brassicales</taxon>
        <taxon>Brassicaceae</taxon>
        <taxon>Camelineae</taxon>
        <taxon>Camelina</taxon>
    </lineage>
</organism>
<evidence type="ECO:0000256" key="2">
    <source>
        <dbReference type="ARBA" id="ARBA00023015"/>
    </source>
</evidence>
<proteinExistence type="predicted"/>
<evidence type="ECO:0000256" key="5">
    <source>
        <dbReference type="ARBA" id="ARBA00023242"/>
    </source>
</evidence>
<feature type="compositionally biased region" description="Basic and acidic residues" evidence="6">
    <location>
        <begin position="1"/>
        <end position="59"/>
    </location>
</feature>